<reference evidence="1 2" key="1">
    <citation type="submission" date="2014-04" db="EMBL/GenBank/DDBJ databases">
        <authorList>
            <consortium name="DOE Joint Genome Institute"/>
            <person name="Kuo A."/>
            <person name="Gay G."/>
            <person name="Dore J."/>
            <person name="Kohler A."/>
            <person name="Nagy L.G."/>
            <person name="Floudas D."/>
            <person name="Copeland A."/>
            <person name="Barry K.W."/>
            <person name="Cichocki N."/>
            <person name="Veneault-Fourrey C."/>
            <person name="LaButti K."/>
            <person name="Lindquist E.A."/>
            <person name="Lipzen A."/>
            <person name="Lundell T."/>
            <person name="Morin E."/>
            <person name="Murat C."/>
            <person name="Sun H."/>
            <person name="Tunlid A."/>
            <person name="Henrissat B."/>
            <person name="Grigoriev I.V."/>
            <person name="Hibbett D.S."/>
            <person name="Martin F."/>
            <person name="Nordberg H.P."/>
            <person name="Cantor M.N."/>
            <person name="Hua S.X."/>
        </authorList>
    </citation>
    <scope>NUCLEOTIDE SEQUENCE [LARGE SCALE GENOMIC DNA]</scope>
    <source>
        <strain evidence="2">h7</strain>
    </source>
</reference>
<proteinExistence type="predicted"/>
<protein>
    <submittedName>
        <fullName evidence="1">Uncharacterized protein</fullName>
    </submittedName>
</protein>
<sequence length="82" mass="8377">MGGPGHRLRYVTGGGFLLSGFVLHLGSGADLVWGDTACNLLLLATSTLGYPLVDEIFAVRAVGVVLTGNGDTGVGFLVLNIC</sequence>
<organism evidence="1 2">
    <name type="scientific">Hebeloma cylindrosporum</name>
    <dbReference type="NCBI Taxonomy" id="76867"/>
    <lineage>
        <taxon>Eukaryota</taxon>
        <taxon>Fungi</taxon>
        <taxon>Dikarya</taxon>
        <taxon>Basidiomycota</taxon>
        <taxon>Agaricomycotina</taxon>
        <taxon>Agaricomycetes</taxon>
        <taxon>Agaricomycetidae</taxon>
        <taxon>Agaricales</taxon>
        <taxon>Agaricineae</taxon>
        <taxon>Hymenogastraceae</taxon>
        <taxon>Hebeloma</taxon>
    </lineage>
</organism>
<evidence type="ECO:0000313" key="2">
    <source>
        <dbReference type="Proteomes" id="UP000053424"/>
    </source>
</evidence>
<dbReference type="AlphaFoldDB" id="A0A0C2YIQ3"/>
<keyword evidence="2" id="KW-1185">Reference proteome</keyword>
<dbReference type="Proteomes" id="UP000053424">
    <property type="component" value="Unassembled WGS sequence"/>
</dbReference>
<dbReference type="EMBL" id="KN831768">
    <property type="protein sequence ID" value="KIM49623.1"/>
    <property type="molecule type" value="Genomic_DNA"/>
</dbReference>
<feature type="non-terminal residue" evidence="1">
    <location>
        <position position="82"/>
    </location>
</feature>
<dbReference type="HOGENOM" id="CLU_2564615_0_0_1"/>
<name>A0A0C2YIQ3_HEBCY</name>
<gene>
    <name evidence="1" type="ORF">M413DRAFT_438798</name>
</gene>
<evidence type="ECO:0000313" key="1">
    <source>
        <dbReference type="EMBL" id="KIM49623.1"/>
    </source>
</evidence>
<reference evidence="2" key="2">
    <citation type="submission" date="2015-01" db="EMBL/GenBank/DDBJ databases">
        <title>Evolutionary Origins and Diversification of the Mycorrhizal Mutualists.</title>
        <authorList>
            <consortium name="DOE Joint Genome Institute"/>
            <consortium name="Mycorrhizal Genomics Consortium"/>
            <person name="Kohler A."/>
            <person name="Kuo A."/>
            <person name="Nagy L.G."/>
            <person name="Floudas D."/>
            <person name="Copeland A."/>
            <person name="Barry K.W."/>
            <person name="Cichocki N."/>
            <person name="Veneault-Fourrey C."/>
            <person name="LaButti K."/>
            <person name="Lindquist E.A."/>
            <person name="Lipzen A."/>
            <person name="Lundell T."/>
            <person name="Morin E."/>
            <person name="Murat C."/>
            <person name="Riley R."/>
            <person name="Ohm R."/>
            <person name="Sun H."/>
            <person name="Tunlid A."/>
            <person name="Henrissat B."/>
            <person name="Grigoriev I.V."/>
            <person name="Hibbett D.S."/>
            <person name="Martin F."/>
        </authorList>
    </citation>
    <scope>NUCLEOTIDE SEQUENCE [LARGE SCALE GENOMIC DNA]</scope>
    <source>
        <strain evidence="2">h7</strain>
    </source>
</reference>
<accession>A0A0C2YIQ3</accession>